<evidence type="ECO:0000256" key="7">
    <source>
        <dbReference type="ARBA" id="ARBA00023277"/>
    </source>
</evidence>
<dbReference type="GO" id="GO:0005975">
    <property type="term" value="P:carbohydrate metabolic process"/>
    <property type="evidence" value="ECO:0007669"/>
    <property type="project" value="InterPro"/>
</dbReference>
<evidence type="ECO:0000313" key="11">
    <source>
        <dbReference type="Proteomes" id="UP000261811"/>
    </source>
</evidence>
<organism evidence="10 11">
    <name type="scientific">Actinomadura logoneensis</name>
    <dbReference type="NCBI Taxonomy" id="2293572"/>
    <lineage>
        <taxon>Bacteria</taxon>
        <taxon>Bacillati</taxon>
        <taxon>Actinomycetota</taxon>
        <taxon>Actinomycetes</taxon>
        <taxon>Streptosporangiales</taxon>
        <taxon>Thermomonosporaceae</taxon>
        <taxon>Actinomadura</taxon>
    </lineage>
</organism>
<sequence length="244" mass="26376">RLPPVVVARPGGPPPKEGTVELADGRVLDLPVDGDLPLGWHRLAADGAEAALLVAPERLGTGPRAWGVTAQIYSVRSRASWGMGDLRDLAGLARWSARQGADFVLVNPLHATEPVPPVGPSPYSPMSRRFASPLYLRVEDVPEYLALTPDERARVDALGAPLRASNETLDVLDRDAVHTAKMRALEILHARFRGDAAYEEFRRREGAPLTAFATWCALYEDQGPDWRAWPAGLRDADGPAVAAA</sequence>
<evidence type="ECO:0000256" key="3">
    <source>
        <dbReference type="ARBA" id="ARBA00012560"/>
    </source>
</evidence>
<proteinExistence type="inferred from homology"/>
<reference evidence="10 11" key="1">
    <citation type="submission" date="2018-08" db="EMBL/GenBank/DDBJ databases">
        <title>Actinomadura jelena sp. nov., a novel Actinomycete isolated from soil in Chad.</title>
        <authorList>
            <person name="Shi L."/>
        </authorList>
    </citation>
    <scope>NUCLEOTIDE SEQUENCE [LARGE SCALE GENOMIC DNA]</scope>
    <source>
        <strain evidence="10 11">NEAU-G17</strain>
    </source>
</reference>
<dbReference type="Gene3D" id="3.20.20.80">
    <property type="entry name" value="Glycosidases"/>
    <property type="match status" value="1"/>
</dbReference>
<dbReference type="AlphaFoldDB" id="A0A372JHB0"/>
<dbReference type="Proteomes" id="UP000261811">
    <property type="component" value="Unassembled WGS sequence"/>
</dbReference>
<comment type="catalytic activity">
    <reaction evidence="1">
        <text>Transfers a segment of a (1-&gt;4)-alpha-D-glucan to a new position in an acceptor, which may be glucose or a (1-&gt;4)-alpha-D-glucan.</text>
        <dbReference type="EC" id="2.4.1.25"/>
    </reaction>
</comment>
<evidence type="ECO:0000256" key="8">
    <source>
        <dbReference type="ARBA" id="ARBA00031423"/>
    </source>
</evidence>
<dbReference type="EC" id="2.4.1.25" evidence="3"/>
<keyword evidence="7" id="KW-0119">Carbohydrate metabolism</keyword>
<protein>
    <recommendedName>
        <fullName evidence="4">4-alpha-glucanotransferase</fullName>
        <ecNumber evidence="3">2.4.1.25</ecNumber>
    </recommendedName>
    <alternativeName>
        <fullName evidence="8">Amylomaltase</fullName>
    </alternativeName>
    <alternativeName>
        <fullName evidence="9">Disproportionating enzyme</fullName>
    </alternativeName>
</protein>
<evidence type="ECO:0000256" key="4">
    <source>
        <dbReference type="ARBA" id="ARBA00020295"/>
    </source>
</evidence>
<name>A0A372JHB0_9ACTN</name>
<gene>
    <name evidence="10" type="ORF">DZF91_22925</name>
</gene>
<evidence type="ECO:0000313" key="10">
    <source>
        <dbReference type="EMBL" id="RFU39340.1"/>
    </source>
</evidence>
<dbReference type="PANTHER" id="PTHR32438">
    <property type="entry name" value="4-ALPHA-GLUCANOTRANSFERASE DPE1, CHLOROPLASTIC/AMYLOPLASTIC"/>
    <property type="match status" value="1"/>
</dbReference>
<evidence type="ECO:0000256" key="2">
    <source>
        <dbReference type="ARBA" id="ARBA00005684"/>
    </source>
</evidence>
<dbReference type="EMBL" id="QURH01000396">
    <property type="protein sequence ID" value="RFU39340.1"/>
    <property type="molecule type" value="Genomic_DNA"/>
</dbReference>
<comment type="caution">
    <text evidence="10">The sequence shown here is derived from an EMBL/GenBank/DDBJ whole genome shotgun (WGS) entry which is preliminary data.</text>
</comment>
<feature type="non-terminal residue" evidence="10">
    <location>
        <position position="1"/>
    </location>
</feature>
<evidence type="ECO:0000256" key="6">
    <source>
        <dbReference type="ARBA" id="ARBA00022679"/>
    </source>
</evidence>
<keyword evidence="6 10" id="KW-0808">Transferase</keyword>
<evidence type="ECO:0000256" key="5">
    <source>
        <dbReference type="ARBA" id="ARBA00022676"/>
    </source>
</evidence>
<dbReference type="PANTHER" id="PTHR32438:SF5">
    <property type="entry name" value="4-ALPHA-GLUCANOTRANSFERASE DPE1, CHLOROPLASTIC_AMYLOPLASTIC"/>
    <property type="match status" value="1"/>
</dbReference>
<keyword evidence="5" id="KW-0328">Glycosyltransferase</keyword>
<dbReference type="InterPro" id="IPR003385">
    <property type="entry name" value="Glyco_hydro_77"/>
</dbReference>
<dbReference type="SUPFAM" id="SSF51445">
    <property type="entry name" value="(Trans)glycosidases"/>
    <property type="match status" value="1"/>
</dbReference>
<keyword evidence="11" id="KW-1185">Reference proteome</keyword>
<dbReference type="GO" id="GO:0004134">
    <property type="term" value="F:4-alpha-glucanotransferase activity"/>
    <property type="evidence" value="ECO:0007669"/>
    <property type="project" value="UniProtKB-EC"/>
</dbReference>
<accession>A0A372JHB0</accession>
<comment type="similarity">
    <text evidence="2">Belongs to the disproportionating enzyme family.</text>
</comment>
<dbReference type="RefSeq" id="WP_147341278.1">
    <property type="nucleotide sequence ID" value="NZ_QURH01000396.1"/>
</dbReference>
<evidence type="ECO:0000256" key="1">
    <source>
        <dbReference type="ARBA" id="ARBA00000439"/>
    </source>
</evidence>
<dbReference type="InterPro" id="IPR017853">
    <property type="entry name" value="GH"/>
</dbReference>
<feature type="non-terminal residue" evidence="10">
    <location>
        <position position="244"/>
    </location>
</feature>
<evidence type="ECO:0000256" key="9">
    <source>
        <dbReference type="ARBA" id="ARBA00031501"/>
    </source>
</evidence>
<dbReference type="Pfam" id="PF02446">
    <property type="entry name" value="Glyco_hydro_77"/>
    <property type="match status" value="1"/>
</dbReference>